<organism evidence="2">
    <name type="scientific">Oryza sativa subsp. japonica</name>
    <name type="common">Rice</name>
    <dbReference type="NCBI Taxonomy" id="39947"/>
    <lineage>
        <taxon>Eukaryota</taxon>
        <taxon>Viridiplantae</taxon>
        <taxon>Streptophyta</taxon>
        <taxon>Embryophyta</taxon>
        <taxon>Tracheophyta</taxon>
        <taxon>Spermatophyta</taxon>
        <taxon>Magnoliopsida</taxon>
        <taxon>Liliopsida</taxon>
        <taxon>Poales</taxon>
        <taxon>Poaceae</taxon>
        <taxon>BOP clade</taxon>
        <taxon>Oryzoideae</taxon>
        <taxon>Oryzeae</taxon>
        <taxon>Oryzinae</taxon>
        <taxon>Oryza</taxon>
        <taxon>Oryza sativa</taxon>
    </lineage>
</organism>
<evidence type="ECO:0000313" key="2">
    <source>
        <dbReference type="EMBL" id="EAZ29573.1"/>
    </source>
</evidence>
<dbReference type="Proteomes" id="UP000007752">
    <property type="component" value="Chromosome 4"/>
</dbReference>
<proteinExistence type="predicted"/>
<protein>
    <submittedName>
        <fullName evidence="2">Uncharacterized protein</fullName>
    </submittedName>
</protein>
<accession>A3AQI4</accession>
<evidence type="ECO:0000256" key="1">
    <source>
        <dbReference type="SAM" id="MobiDB-lite"/>
    </source>
</evidence>
<feature type="region of interest" description="Disordered" evidence="1">
    <location>
        <begin position="45"/>
        <end position="73"/>
    </location>
</feature>
<reference evidence="2" key="2">
    <citation type="submission" date="2008-12" db="EMBL/GenBank/DDBJ databases">
        <title>Improved gene annotation of the rice (Oryza sativa) genomes.</title>
        <authorList>
            <person name="Wang J."/>
            <person name="Li R."/>
            <person name="Fan W."/>
            <person name="Huang Q."/>
            <person name="Zhang J."/>
            <person name="Zhou Y."/>
            <person name="Hu Y."/>
            <person name="Zi S."/>
            <person name="Li J."/>
            <person name="Ni P."/>
            <person name="Zheng H."/>
            <person name="Zhang Y."/>
            <person name="Zhao M."/>
            <person name="Hao Q."/>
            <person name="McDermott J."/>
            <person name="Samudrala R."/>
            <person name="Kristiansen K."/>
            <person name="Wong G.K.-S."/>
        </authorList>
    </citation>
    <scope>NUCLEOTIDE SEQUENCE</scope>
</reference>
<reference evidence="2" key="1">
    <citation type="journal article" date="2005" name="PLoS Biol.">
        <title>The genomes of Oryza sativa: a history of duplications.</title>
        <authorList>
            <person name="Yu J."/>
            <person name="Wang J."/>
            <person name="Lin W."/>
            <person name="Li S."/>
            <person name="Li H."/>
            <person name="Zhou J."/>
            <person name="Ni P."/>
            <person name="Dong W."/>
            <person name="Hu S."/>
            <person name="Zeng C."/>
            <person name="Zhang J."/>
            <person name="Zhang Y."/>
            <person name="Li R."/>
            <person name="Xu Z."/>
            <person name="Li S."/>
            <person name="Li X."/>
            <person name="Zheng H."/>
            <person name="Cong L."/>
            <person name="Lin L."/>
            <person name="Yin J."/>
            <person name="Geng J."/>
            <person name="Li G."/>
            <person name="Shi J."/>
            <person name="Liu J."/>
            <person name="Lv H."/>
            <person name="Li J."/>
            <person name="Wang J."/>
            <person name="Deng Y."/>
            <person name="Ran L."/>
            <person name="Shi X."/>
            <person name="Wang X."/>
            <person name="Wu Q."/>
            <person name="Li C."/>
            <person name="Ren X."/>
            <person name="Wang J."/>
            <person name="Wang X."/>
            <person name="Li D."/>
            <person name="Liu D."/>
            <person name="Zhang X."/>
            <person name="Ji Z."/>
            <person name="Zhao W."/>
            <person name="Sun Y."/>
            <person name="Zhang Z."/>
            <person name="Bao J."/>
            <person name="Han Y."/>
            <person name="Dong L."/>
            <person name="Ji J."/>
            <person name="Chen P."/>
            <person name="Wu S."/>
            <person name="Liu J."/>
            <person name="Xiao Y."/>
            <person name="Bu D."/>
            <person name="Tan J."/>
            <person name="Yang L."/>
            <person name="Ye C."/>
            <person name="Zhang J."/>
            <person name="Xu J."/>
            <person name="Zhou Y."/>
            <person name="Yu Y."/>
            <person name="Zhang B."/>
            <person name="Zhuang S."/>
            <person name="Wei H."/>
            <person name="Liu B."/>
            <person name="Lei M."/>
            <person name="Yu H."/>
            <person name="Li Y."/>
            <person name="Xu H."/>
            <person name="Wei S."/>
            <person name="He X."/>
            <person name="Fang L."/>
            <person name="Zhang Z."/>
            <person name="Zhang Y."/>
            <person name="Huang X."/>
            <person name="Su Z."/>
            <person name="Tong W."/>
            <person name="Li J."/>
            <person name="Tong Z."/>
            <person name="Li S."/>
            <person name="Ye J."/>
            <person name="Wang L."/>
            <person name="Fang L."/>
            <person name="Lei T."/>
            <person name="Chen C."/>
            <person name="Chen H."/>
            <person name="Xu Z."/>
            <person name="Li H."/>
            <person name="Huang H."/>
            <person name="Zhang F."/>
            <person name="Xu H."/>
            <person name="Li N."/>
            <person name="Zhao C."/>
            <person name="Li S."/>
            <person name="Dong L."/>
            <person name="Huang Y."/>
            <person name="Li L."/>
            <person name="Xi Y."/>
            <person name="Qi Q."/>
            <person name="Li W."/>
            <person name="Zhang B."/>
            <person name="Hu W."/>
            <person name="Zhang Y."/>
            <person name="Tian X."/>
            <person name="Jiao Y."/>
            <person name="Liang X."/>
            <person name="Jin J."/>
            <person name="Gao L."/>
            <person name="Zheng W."/>
            <person name="Hao B."/>
            <person name="Liu S."/>
            <person name="Wang W."/>
            <person name="Yuan L."/>
            <person name="Cao M."/>
            <person name="McDermott J."/>
            <person name="Samudrala R."/>
            <person name="Wang J."/>
            <person name="Wong G.K."/>
            <person name="Yang H."/>
        </authorList>
    </citation>
    <scope>NUCLEOTIDE SEQUENCE [LARGE SCALE GENOMIC DNA]</scope>
</reference>
<name>A3AQI4_ORYSJ</name>
<dbReference type="AlphaFoldDB" id="A3AQI4"/>
<gene>
    <name evidence="2" type="ORF">OsJ_13647</name>
</gene>
<sequence>MAQVTTSILPVIVLFMTRRGCHPRRQAECPSPSGQLRPRRVRWEARGGGNFDDGHELDSIGFNGGGDSGGSGGGFNDGWQALWQRLRRWRAWQAALGSRCRQ</sequence>
<dbReference type="EMBL" id="CM000141">
    <property type="protein sequence ID" value="EAZ29573.1"/>
    <property type="molecule type" value="Genomic_DNA"/>
</dbReference>
<feature type="compositionally biased region" description="Gly residues" evidence="1">
    <location>
        <begin position="62"/>
        <end position="73"/>
    </location>
</feature>